<keyword evidence="10 14" id="KW-1133">Transmembrane helix</keyword>
<keyword evidence="6" id="KW-0547">Nucleotide-binding</keyword>
<feature type="transmembrane region" description="Helical" evidence="14">
    <location>
        <begin position="356"/>
        <end position="380"/>
    </location>
</feature>
<dbReference type="Proteomes" id="UP001219933">
    <property type="component" value="Chromosome 3"/>
</dbReference>
<dbReference type="FunFam" id="3.40.50.300:FF:000479">
    <property type="entry name" value="Multidrug resistance protein 1A"/>
    <property type="match status" value="1"/>
</dbReference>
<dbReference type="GO" id="GO:0090374">
    <property type="term" value="P:oligopeptide export from mitochondrion"/>
    <property type="evidence" value="ECO:0007669"/>
    <property type="project" value="TreeGrafter"/>
</dbReference>
<dbReference type="GO" id="GO:0005509">
    <property type="term" value="F:calcium ion binding"/>
    <property type="evidence" value="ECO:0007669"/>
    <property type="project" value="InterPro"/>
</dbReference>
<keyword evidence="12" id="KW-0325">Glycoprotein</keyword>
<dbReference type="InterPro" id="IPR011992">
    <property type="entry name" value="EF-hand-dom_pair"/>
</dbReference>
<comment type="similarity">
    <text evidence="2">Belongs to the ABC transporter superfamily. ABCB family. Multidrug resistance exporter (TC 3.A.1.201) subfamily.</text>
</comment>
<dbReference type="CDD" id="cd03249">
    <property type="entry name" value="ABC_MTABC3_MDL1_MDL2"/>
    <property type="match status" value="2"/>
</dbReference>
<protein>
    <submittedName>
        <fullName evidence="18">ABC-type xenobiotic transporter</fullName>
    </submittedName>
</protein>
<dbReference type="PROSITE" id="PS50929">
    <property type="entry name" value="ABC_TM1F"/>
    <property type="match status" value="2"/>
</dbReference>
<dbReference type="GO" id="GO:0005524">
    <property type="term" value="F:ATP binding"/>
    <property type="evidence" value="ECO:0007669"/>
    <property type="project" value="UniProtKB-KW"/>
</dbReference>
<feature type="transmembrane region" description="Helical" evidence="14">
    <location>
        <begin position="1019"/>
        <end position="1039"/>
    </location>
</feature>
<evidence type="ECO:0000313" key="19">
    <source>
        <dbReference type="Proteomes" id="UP001219933"/>
    </source>
</evidence>
<dbReference type="InterPro" id="IPR003593">
    <property type="entry name" value="AAA+_ATPase"/>
</dbReference>
<evidence type="ECO:0000256" key="3">
    <source>
        <dbReference type="ARBA" id="ARBA00022448"/>
    </source>
</evidence>
<dbReference type="GO" id="GO:0005743">
    <property type="term" value="C:mitochondrial inner membrane"/>
    <property type="evidence" value="ECO:0007669"/>
    <property type="project" value="TreeGrafter"/>
</dbReference>
<dbReference type="EMBL" id="CP119879">
    <property type="protein sequence ID" value="WFD35699.1"/>
    <property type="molecule type" value="Genomic_DNA"/>
</dbReference>
<feature type="domain" description="ABC transporter" evidence="16">
    <location>
        <begin position="1308"/>
        <end position="1547"/>
    </location>
</feature>
<keyword evidence="7" id="KW-0106">Calcium</keyword>
<sequence>MDPSGPLWRRRSLRGTEHEATAITTDVAHSGGPAPLQPLPQSPLQQPQLQPPVSQSTPTLHEWSSISNFRAPTYIGNSPMHNAGDSPGGFSFSNYPPVGRQLTYGDEVGIASPETPSFERDDSRMQLVGKGIGTANDELAHSNSDWGFDSPYLSQYGTAETTHRSWGHHKYEDYLQDPDEVEPPMFATTHWDEDEAKRGVYVPPHFMMGNRSVAAAPDPLGTIAAPLAGQVLDEHGTGVADESHRSMHGLLAGKGGKDASSVDISDDGGDKPKPPADAVPKPAKLGDLFRYATPTERLLNWIGIVCACIVGIGQPLMTVLLGNLATVFLGTANRNIGLEEFIDLVHELHDKVNFDALMLVFIGIGTFVFTYIFMAIWVYTGETITLRIRRNYLRAILHQDVSYFDRLGAGEITTRIQSDIQLIQEGISDKLPTMMTYVSTFVAGFIVAYIRSWKLALVMTSILPCIVLTAVVLNIFVAKYQQIELQHVAKAASLAEESLSTVRTAKAFSIEGLLSSLYNQRNKEATFASKNRAIASGLGLGSFFFCVYSAYALAFYFGSKLVANGEIASGVVMNVIFAVLIGAFGLALLAPNLQALSFALAAGGKVYEAIDRKPPIDSSSKEGLRPPTCSGHISIRGVRFAYPARPDITVLHDYSLEIPAGGMTALVGPSGSGKSTIIGLVERFYDPIDGEVLLDGIPIKELNIQWLRTQIGLVAQEPQLFATTVWQNIAYGLTNTPYEHWPHERKHALVVEAARQANAHDFISQLPDGYDTLVGERATLLSGGQKQRVSIARAIVKNPKILLLDEATSALDTASEGVVQEALDRASRGRTTISVAHRLSTIKNAHNIVVMKAGEIVEQGTHASLLDINGGVYAGLVSTQRIQAHQAHQAAAIAAVKEEPHEFEAPLASRMSLITEGTLTSEVMKMSGITHSKMDADDEKRHSMAYLMLRLSRIGWDLLVPYFIPSAVCAVASGATYPSFAILFGLAIENFGRCQNETGQVCPEPQRGQMRHTANMHGLYFFIIAILSTIAMVLQVALIQQGSALLMHRLRGLMFRKYMENDVAYFDEDEHNSGVLTTTLAEHTQKINGFVGVSMGTIMQSVSTVITGSIIALIYGWKLALVVIACIPFTLSAGYVRLKLVIMRDVKVRKTHLESARIASESANAIRTVASLTREQDCLDRYDESLQKASLVAKRAAIYGNIAFALSQSCSYWVIALAFWYGSRLIVNTRMENGQEIPYGEYGTGQFFTILTSVVFGSIQAGNVFNYVPDISNAQVSASALFGLLDAQPEIEGRPDDGIDLRECRGHLRFEGVHFRYPTRPGVPVLRGVDLDVAPGTHCALVGPSGCGKSTTIQLIERFYDPQIGRITLDGYDIRTLSTRSLRRHVALVSQEPTLYDGTIAFNLRLGAEHPDSVTEAEMIQAARSANIYDFICGLPDGFETQVGGKGTQLSGGQKQRIAIARALIRNPKVLLLDEATSALDSDSEKIVQMALDAAASGRTTISIAHRLATIVRADNICAFEQGVVAESGNHEMLMDRNGFANDSRPAAARNAPPKNARADAPRGQAPPPAQPAGNAMNYVQEHMKSEHHISAFDMASFFQLHDLDRNNVLDRAEIEAIYGVHHSLSRKHSPDAEVHDEKADRIVKEVFRRLDKNGDGMITRTEFISGGPGGLPLFPEYGKNALGHHYDEESEFFVHHEEVYHKNPDQQTPEAYNHVEDLEHFSRHDAIDREEEDRERAGRGLPSREEEQRLKKEAGKNGNPYESAYDQKYDGDYYMKSEQEHAMGEIGNAGREILAEQHVFKTPNGPHKVQATSENVILSDGHLGDPDAPPLFAGGRFGFERAPQDHIDGETELSRRIRLDRARREANGRPRFGTGASGFSRPRDDADRLQEGTPYKYRIKKNGYLPNM</sequence>
<dbReference type="SUPFAM" id="SSF90123">
    <property type="entry name" value="ABC transporter transmembrane region"/>
    <property type="match status" value="2"/>
</dbReference>
<evidence type="ECO:0000256" key="5">
    <source>
        <dbReference type="ARBA" id="ARBA00022737"/>
    </source>
</evidence>
<name>A0AAF0J7I8_9BASI</name>
<proteinExistence type="inferred from homology"/>
<keyword evidence="11 14" id="KW-0472">Membrane</keyword>
<dbReference type="Pfam" id="PF00664">
    <property type="entry name" value="ABC_membrane"/>
    <property type="match status" value="2"/>
</dbReference>
<feature type="region of interest" description="Disordered" evidence="13">
    <location>
        <begin position="1724"/>
        <end position="1765"/>
    </location>
</feature>
<dbReference type="InterPro" id="IPR018247">
    <property type="entry name" value="EF_Hand_1_Ca_BS"/>
</dbReference>
<evidence type="ECO:0000256" key="12">
    <source>
        <dbReference type="ARBA" id="ARBA00023180"/>
    </source>
</evidence>
<keyword evidence="9" id="KW-1278">Translocase</keyword>
<evidence type="ECO:0000256" key="13">
    <source>
        <dbReference type="SAM" id="MobiDB-lite"/>
    </source>
</evidence>
<keyword evidence="3" id="KW-0813">Transport</keyword>
<dbReference type="InterPro" id="IPR027417">
    <property type="entry name" value="P-loop_NTPase"/>
</dbReference>
<feature type="region of interest" description="Disordered" evidence="13">
    <location>
        <begin position="248"/>
        <end position="279"/>
    </location>
</feature>
<dbReference type="SUPFAM" id="SSF47473">
    <property type="entry name" value="EF-hand"/>
    <property type="match status" value="1"/>
</dbReference>
<feature type="transmembrane region" description="Helical" evidence="14">
    <location>
        <begin position="1121"/>
        <end position="1140"/>
    </location>
</feature>
<dbReference type="InterPro" id="IPR017871">
    <property type="entry name" value="ABC_transporter-like_CS"/>
</dbReference>
<dbReference type="Pfam" id="PF13499">
    <property type="entry name" value="EF-hand_7"/>
    <property type="match status" value="1"/>
</dbReference>
<feature type="transmembrane region" description="Helical" evidence="14">
    <location>
        <begin position="533"/>
        <end position="555"/>
    </location>
</feature>
<feature type="transmembrane region" description="Helical" evidence="14">
    <location>
        <begin position="456"/>
        <end position="477"/>
    </location>
</feature>
<evidence type="ECO:0000256" key="9">
    <source>
        <dbReference type="ARBA" id="ARBA00022967"/>
    </source>
</evidence>
<feature type="domain" description="ABC transmembrane type-1" evidence="17">
    <location>
        <begin position="301"/>
        <end position="596"/>
    </location>
</feature>
<dbReference type="PANTHER" id="PTHR43394">
    <property type="entry name" value="ATP-DEPENDENT PERMEASE MDL1, MITOCHONDRIAL"/>
    <property type="match status" value="1"/>
</dbReference>
<evidence type="ECO:0000256" key="4">
    <source>
        <dbReference type="ARBA" id="ARBA00022692"/>
    </source>
</evidence>
<feature type="transmembrane region" description="Helical" evidence="14">
    <location>
        <begin position="431"/>
        <end position="450"/>
    </location>
</feature>
<dbReference type="PROSITE" id="PS50893">
    <property type="entry name" value="ABC_TRANSPORTER_2"/>
    <property type="match status" value="2"/>
</dbReference>
<evidence type="ECO:0000256" key="7">
    <source>
        <dbReference type="ARBA" id="ARBA00022837"/>
    </source>
</evidence>
<dbReference type="Pfam" id="PF00005">
    <property type="entry name" value="ABC_tran"/>
    <property type="match status" value="2"/>
</dbReference>
<keyword evidence="4 14" id="KW-0812">Transmembrane</keyword>
<dbReference type="PANTHER" id="PTHR43394:SF27">
    <property type="entry name" value="ATP-DEPENDENT TRANSLOCASE ABCB1-LIKE"/>
    <property type="match status" value="1"/>
</dbReference>
<dbReference type="FunFam" id="3.40.50.300:FF:000251">
    <property type="entry name" value="ABC transporter B family member 19"/>
    <property type="match status" value="1"/>
</dbReference>
<accession>A0AAF0J7I8</accession>
<dbReference type="Gene3D" id="1.20.1560.10">
    <property type="entry name" value="ABC transporter type 1, transmembrane domain"/>
    <property type="match status" value="1"/>
</dbReference>
<dbReference type="InterPro" id="IPR039421">
    <property type="entry name" value="Type_1_exporter"/>
</dbReference>
<dbReference type="SMART" id="SM00382">
    <property type="entry name" value="AAA"/>
    <property type="match status" value="2"/>
</dbReference>
<feature type="region of interest" description="Disordered" evidence="13">
    <location>
        <begin position="1"/>
        <end position="63"/>
    </location>
</feature>
<dbReference type="GO" id="GO:0015421">
    <property type="term" value="F:ABC-type oligopeptide transporter activity"/>
    <property type="evidence" value="ECO:0007669"/>
    <property type="project" value="TreeGrafter"/>
</dbReference>
<feature type="compositionally biased region" description="Basic and acidic residues" evidence="13">
    <location>
        <begin position="1882"/>
        <end position="1891"/>
    </location>
</feature>
<evidence type="ECO:0000256" key="8">
    <source>
        <dbReference type="ARBA" id="ARBA00022840"/>
    </source>
</evidence>
<feature type="compositionally biased region" description="Low complexity" evidence="13">
    <location>
        <begin position="1541"/>
        <end position="1556"/>
    </location>
</feature>
<dbReference type="Gene3D" id="3.40.50.300">
    <property type="entry name" value="P-loop containing nucleotide triphosphate hydrolases"/>
    <property type="match status" value="2"/>
</dbReference>
<feature type="transmembrane region" description="Helical" evidence="14">
    <location>
        <begin position="1090"/>
        <end position="1115"/>
    </location>
</feature>
<evidence type="ECO:0000256" key="6">
    <source>
        <dbReference type="ARBA" id="ARBA00022741"/>
    </source>
</evidence>
<evidence type="ECO:0000256" key="1">
    <source>
        <dbReference type="ARBA" id="ARBA00004141"/>
    </source>
</evidence>
<gene>
    <name evidence="18" type="ORF">MCUN1_002560</name>
</gene>
<dbReference type="PROSITE" id="PS00211">
    <property type="entry name" value="ABC_TRANSPORTER_1"/>
    <property type="match status" value="2"/>
</dbReference>
<dbReference type="FunFam" id="1.20.1560.10:FF:000102">
    <property type="entry name" value="ABC multidrug transporter Mdr1"/>
    <property type="match status" value="1"/>
</dbReference>
<dbReference type="PROSITE" id="PS00018">
    <property type="entry name" value="EF_HAND_1"/>
    <property type="match status" value="2"/>
</dbReference>
<evidence type="ECO:0000259" key="15">
    <source>
        <dbReference type="PROSITE" id="PS50222"/>
    </source>
</evidence>
<evidence type="ECO:0000256" key="14">
    <source>
        <dbReference type="SAM" id="Phobius"/>
    </source>
</evidence>
<reference evidence="18" key="1">
    <citation type="submission" date="2023-03" db="EMBL/GenBank/DDBJ databases">
        <title>Mating type loci evolution in Malassezia.</title>
        <authorList>
            <person name="Coelho M.A."/>
        </authorList>
    </citation>
    <scope>NUCLEOTIDE SEQUENCE</scope>
    <source>
        <strain evidence="18">CBS 11721</strain>
    </source>
</reference>
<feature type="transmembrane region" description="Helical" evidence="14">
    <location>
        <begin position="567"/>
        <end position="590"/>
    </location>
</feature>
<feature type="transmembrane region" description="Helical" evidence="14">
    <location>
        <begin position="1198"/>
        <end position="1221"/>
    </location>
</feature>
<feature type="region of interest" description="Disordered" evidence="13">
    <location>
        <begin position="1862"/>
        <end position="1895"/>
    </location>
</feature>
<evidence type="ECO:0000259" key="17">
    <source>
        <dbReference type="PROSITE" id="PS50929"/>
    </source>
</evidence>
<dbReference type="Gene3D" id="1.10.238.10">
    <property type="entry name" value="EF-hand"/>
    <property type="match status" value="1"/>
</dbReference>
<dbReference type="InterPro" id="IPR036640">
    <property type="entry name" value="ABC1_TM_sf"/>
</dbReference>
<evidence type="ECO:0000259" key="16">
    <source>
        <dbReference type="PROSITE" id="PS50893"/>
    </source>
</evidence>
<dbReference type="SUPFAM" id="SSF52540">
    <property type="entry name" value="P-loop containing nucleoside triphosphate hydrolases"/>
    <property type="match status" value="2"/>
</dbReference>
<keyword evidence="19" id="KW-1185">Reference proteome</keyword>
<evidence type="ECO:0000313" key="18">
    <source>
        <dbReference type="EMBL" id="WFD35699.1"/>
    </source>
</evidence>
<dbReference type="PROSITE" id="PS50222">
    <property type="entry name" value="EF_HAND_2"/>
    <property type="match status" value="1"/>
</dbReference>
<evidence type="ECO:0000256" key="11">
    <source>
        <dbReference type="ARBA" id="ARBA00023136"/>
    </source>
</evidence>
<feature type="domain" description="EF-hand" evidence="15">
    <location>
        <begin position="1639"/>
        <end position="1674"/>
    </location>
</feature>
<feature type="domain" description="ABC transmembrane type-1" evidence="17">
    <location>
        <begin position="966"/>
        <end position="1273"/>
    </location>
</feature>
<feature type="domain" description="ABC transporter" evidence="16">
    <location>
        <begin position="633"/>
        <end position="878"/>
    </location>
</feature>
<dbReference type="InterPro" id="IPR003439">
    <property type="entry name" value="ABC_transporter-like_ATP-bd"/>
</dbReference>
<feature type="transmembrane region" description="Helical" evidence="14">
    <location>
        <begin position="954"/>
        <end position="977"/>
    </location>
</feature>
<dbReference type="InterPro" id="IPR002048">
    <property type="entry name" value="EF_hand_dom"/>
</dbReference>
<comment type="subcellular location">
    <subcellularLocation>
        <location evidence="1">Membrane</location>
        <topology evidence="1">Multi-pass membrane protein</topology>
    </subcellularLocation>
</comment>
<organism evidence="18 19">
    <name type="scientific">Malassezia cuniculi</name>
    <dbReference type="NCBI Taxonomy" id="948313"/>
    <lineage>
        <taxon>Eukaryota</taxon>
        <taxon>Fungi</taxon>
        <taxon>Dikarya</taxon>
        <taxon>Basidiomycota</taxon>
        <taxon>Ustilaginomycotina</taxon>
        <taxon>Malasseziomycetes</taxon>
        <taxon>Malasseziales</taxon>
        <taxon>Malasseziaceae</taxon>
        <taxon>Malassezia</taxon>
    </lineage>
</organism>
<keyword evidence="8" id="KW-0067">ATP-binding</keyword>
<feature type="region of interest" description="Disordered" evidence="13">
    <location>
        <begin position="1536"/>
        <end position="1575"/>
    </location>
</feature>
<feature type="compositionally biased region" description="Low complexity" evidence="13">
    <location>
        <begin position="42"/>
        <end position="56"/>
    </location>
</feature>
<dbReference type="GO" id="GO:0016887">
    <property type="term" value="F:ATP hydrolysis activity"/>
    <property type="evidence" value="ECO:0007669"/>
    <property type="project" value="InterPro"/>
</dbReference>
<evidence type="ECO:0000256" key="2">
    <source>
        <dbReference type="ARBA" id="ARBA00007577"/>
    </source>
</evidence>
<keyword evidence="5" id="KW-0677">Repeat</keyword>
<dbReference type="InterPro" id="IPR011527">
    <property type="entry name" value="ABC1_TM_dom"/>
</dbReference>
<dbReference type="CDD" id="cd18577">
    <property type="entry name" value="ABC_6TM_Pgp_ABCB1_D1_like"/>
    <property type="match status" value="1"/>
</dbReference>
<feature type="compositionally biased region" description="Basic and acidic residues" evidence="13">
    <location>
        <begin position="1735"/>
        <end position="1756"/>
    </location>
</feature>
<feature type="transmembrane region" description="Helical" evidence="14">
    <location>
        <begin position="298"/>
        <end position="321"/>
    </location>
</feature>
<dbReference type="CDD" id="cd18578">
    <property type="entry name" value="ABC_6TM_Pgp_ABCB1_D2_like"/>
    <property type="match status" value="1"/>
</dbReference>
<evidence type="ECO:0000256" key="10">
    <source>
        <dbReference type="ARBA" id="ARBA00022989"/>
    </source>
</evidence>